<feature type="region of interest" description="Disordered" evidence="1">
    <location>
        <begin position="513"/>
        <end position="548"/>
    </location>
</feature>
<evidence type="ECO:0000313" key="4">
    <source>
        <dbReference type="Proteomes" id="UP000529637"/>
    </source>
</evidence>
<evidence type="ECO:0000313" key="3">
    <source>
        <dbReference type="EMBL" id="NUZ05900.1"/>
    </source>
</evidence>
<feature type="region of interest" description="Disordered" evidence="1">
    <location>
        <begin position="817"/>
        <end position="843"/>
    </location>
</feature>
<protein>
    <submittedName>
        <fullName evidence="3">Uncharacterized protein</fullName>
    </submittedName>
</protein>
<dbReference type="Proteomes" id="UP000529637">
    <property type="component" value="Unassembled WGS sequence"/>
</dbReference>
<organism evidence="3 4">
    <name type="scientific">Piscinibacter koreensis</name>
    <dbReference type="NCBI Taxonomy" id="2742824"/>
    <lineage>
        <taxon>Bacteria</taxon>
        <taxon>Pseudomonadati</taxon>
        <taxon>Pseudomonadota</taxon>
        <taxon>Betaproteobacteria</taxon>
        <taxon>Burkholderiales</taxon>
        <taxon>Sphaerotilaceae</taxon>
        <taxon>Piscinibacter</taxon>
    </lineage>
</organism>
<feature type="transmembrane region" description="Helical" evidence="2">
    <location>
        <begin position="463"/>
        <end position="483"/>
    </location>
</feature>
<feature type="transmembrane region" description="Helical" evidence="2">
    <location>
        <begin position="426"/>
        <end position="451"/>
    </location>
</feature>
<feature type="region of interest" description="Disordered" evidence="1">
    <location>
        <begin position="194"/>
        <end position="217"/>
    </location>
</feature>
<dbReference type="RefSeq" id="WP_176068266.1">
    <property type="nucleotide sequence ID" value="NZ_JABWMJ010000003.1"/>
</dbReference>
<accession>A0A7Y6TWB0</accession>
<sequence length="843" mass="89773">MTTTVQSEPASGDPHVRGCCDTGEAVVAGAPADRARQTPADHGEWHERTAEVVVHGVADQEPGTTLESVVSLLVASSAGSTYSRVKTVPLTLKVPPLCVSTKPRGDPNVDKTLAILGPAEARTGVYVTTAIHVRRDAQVLADGTSVPATTVHLHEMYWADLSRLSGSVPRIVSEVFTLIFRLSRLARETIDNAAPSAGGRRRRGEEVEAQPRVTGGLRGRDAAPKRLPWHWRPLWRLQPVLDGVLVHVVAMLFLTLALLGFVVVGLGLSRTLDGANIVRLPAYSLAGSALALILAAAFVSLRASGARKVTPLAVAAVLLMVGAWRVSSDPSGQPWAARWAIFGFLMLMAALIHWAVVAAARRRFPFRTAWASVWGLGAAIVVSVDAILAYRELDAAGLASMAPGDFSLWMRSTLLGIELVLLATKWVWIVLGGLLGVWFGSSVLACCVATDYRQRGAIATGRLGLGMSVLGFLIVSMIIWAGISQALAKAAEGIEYQPRVFVQDLRAVRTATDPAANGHAESRCAATPSSSSLAPRSADAVEPPRAPVRPESMDASCFLKVRFDASTEAFAPAALLLRLLLVYLLVMFVPSILSEFGVKLGRNEHGTPGGAYQLGRWLTRCLAAFDAVVGTVIAASVAVAVVVAALFMSLTDVGDSVREWSQLLLKPFVITAASLGALLVAFGGVLSKHLPSVRAPLDVVLDVDNYFRVFPTSNVPRANMMARFSALLDRLEQEGFRSIVIVAHSQGSVLAADLVRLRAATRPRQGSPASYHFVTFGTPLRQLYAARFRVGTSGCCTDPRSTRRHVRTRWVGRALKRRASSGGSTGTAAATTSGVGCGATSRW</sequence>
<feature type="transmembrane region" description="Helical" evidence="2">
    <location>
        <begin position="280"/>
        <end position="302"/>
    </location>
</feature>
<feature type="transmembrane region" description="Helical" evidence="2">
    <location>
        <begin position="244"/>
        <end position="268"/>
    </location>
</feature>
<feature type="transmembrane region" description="Helical" evidence="2">
    <location>
        <begin position="668"/>
        <end position="686"/>
    </location>
</feature>
<proteinExistence type="predicted"/>
<dbReference type="AlphaFoldDB" id="A0A7Y6TWB0"/>
<keyword evidence="2" id="KW-0472">Membrane</keyword>
<feature type="transmembrane region" description="Helical" evidence="2">
    <location>
        <begin position="369"/>
        <end position="390"/>
    </location>
</feature>
<keyword evidence="2" id="KW-1133">Transmembrane helix</keyword>
<dbReference type="EMBL" id="JABWMJ010000003">
    <property type="protein sequence ID" value="NUZ05900.1"/>
    <property type="molecule type" value="Genomic_DNA"/>
</dbReference>
<name>A0A7Y6TWB0_9BURK</name>
<evidence type="ECO:0000256" key="2">
    <source>
        <dbReference type="SAM" id="Phobius"/>
    </source>
</evidence>
<feature type="transmembrane region" description="Helical" evidence="2">
    <location>
        <begin position="309"/>
        <end position="327"/>
    </location>
</feature>
<gene>
    <name evidence="3" type="ORF">HQN59_08990</name>
</gene>
<keyword evidence="4" id="KW-1185">Reference proteome</keyword>
<evidence type="ECO:0000256" key="1">
    <source>
        <dbReference type="SAM" id="MobiDB-lite"/>
    </source>
</evidence>
<feature type="transmembrane region" description="Helical" evidence="2">
    <location>
        <begin position="339"/>
        <end position="357"/>
    </location>
</feature>
<feature type="transmembrane region" description="Helical" evidence="2">
    <location>
        <begin position="569"/>
        <end position="593"/>
    </location>
</feature>
<reference evidence="3 4" key="1">
    <citation type="submission" date="2020-06" db="EMBL/GenBank/DDBJ databases">
        <title>Schlegella sp. ID0723 isolated from air conditioner.</title>
        <authorList>
            <person name="Kim D.Y."/>
            <person name="Kim D.-U."/>
        </authorList>
    </citation>
    <scope>NUCLEOTIDE SEQUENCE [LARGE SCALE GENOMIC DNA]</scope>
    <source>
        <strain evidence="3 4">ID0723</strain>
    </source>
</reference>
<comment type="caution">
    <text evidence="3">The sequence shown here is derived from an EMBL/GenBank/DDBJ whole genome shotgun (WGS) entry which is preliminary data.</text>
</comment>
<keyword evidence="2" id="KW-0812">Transmembrane</keyword>
<feature type="compositionally biased region" description="Low complexity" evidence="1">
    <location>
        <begin position="820"/>
        <end position="843"/>
    </location>
</feature>
<feature type="transmembrane region" description="Helical" evidence="2">
    <location>
        <begin position="622"/>
        <end position="648"/>
    </location>
</feature>